<feature type="domain" description="Knr4/Smi1-like" evidence="1">
    <location>
        <begin position="12"/>
        <end position="154"/>
    </location>
</feature>
<dbReference type="Pfam" id="PF09346">
    <property type="entry name" value="SMI1_KNR4"/>
    <property type="match status" value="1"/>
</dbReference>
<evidence type="ECO:0000313" key="2">
    <source>
        <dbReference type="EMBL" id="XCN77753.1"/>
    </source>
</evidence>
<dbReference type="InterPro" id="IPR037883">
    <property type="entry name" value="Knr4/Smi1-like_sf"/>
</dbReference>
<dbReference type="AlphaFoldDB" id="A0AAU8M8Q0"/>
<sequence>MINFTLSKSDSTISDTELKYLESIVGRALPEAFKQFYIKHNGGVPNKDWWDSGDEYEPMRIKKFKSVAYEKSVDAAETKFLGGCYISMTEKKVIPKTLLPFATDDGGNFFCLDLADGNICFYATDSFDPEKSIAVNQSEACRWLAKSFEVFIRDLKDETEIDF</sequence>
<dbReference type="SMART" id="SM00860">
    <property type="entry name" value="SMI1_KNR4"/>
    <property type="match status" value="1"/>
</dbReference>
<evidence type="ECO:0000259" key="1">
    <source>
        <dbReference type="SMART" id="SM00860"/>
    </source>
</evidence>
<gene>
    <name evidence="2" type="ORF">N027_25565</name>
</gene>
<reference evidence="2" key="2">
    <citation type="submission" date="2024-07" db="EMBL/GenBank/DDBJ databases">
        <title>A complete genome sequence for Pseudomonas syringae USA007.</title>
        <authorList>
            <person name="Baltrus D.A."/>
        </authorList>
    </citation>
    <scope>NUCLEOTIDE SEQUENCE</scope>
    <source>
        <strain evidence="2">USA007</strain>
    </source>
</reference>
<dbReference type="SUPFAM" id="SSF160631">
    <property type="entry name" value="SMI1/KNR4-like"/>
    <property type="match status" value="1"/>
</dbReference>
<proteinExistence type="predicted"/>
<reference evidence="2" key="1">
    <citation type="journal article" date="2014" name="Genome Announc.">
        <title>Draft Genome Sequences of a Phylogenetically Diverse Suite of Pseudomonas syringae Strains from Multiple Source Populations.</title>
        <authorList>
            <person name="Baltrus D.A."/>
            <person name="Yourstone S."/>
            <person name="Lind A."/>
            <person name="Guilbaud C."/>
            <person name="Sands D.C."/>
            <person name="Jones C.D."/>
            <person name="Morris C.E."/>
            <person name="Dangl J.L."/>
        </authorList>
    </citation>
    <scope>NUCLEOTIDE SEQUENCE</scope>
    <source>
        <strain evidence="2">USA007</strain>
    </source>
</reference>
<dbReference type="RefSeq" id="WP_050585726.1">
    <property type="nucleotide sequence ID" value="NZ_CP159278.1"/>
</dbReference>
<organism evidence="2">
    <name type="scientific">Pseudomonas syringae USA007</name>
    <dbReference type="NCBI Taxonomy" id="1357288"/>
    <lineage>
        <taxon>Bacteria</taxon>
        <taxon>Pseudomonadati</taxon>
        <taxon>Pseudomonadota</taxon>
        <taxon>Gammaproteobacteria</taxon>
        <taxon>Pseudomonadales</taxon>
        <taxon>Pseudomonadaceae</taxon>
        <taxon>Pseudomonas</taxon>
        <taxon>Pseudomonas syringae</taxon>
    </lineage>
</organism>
<protein>
    <submittedName>
        <fullName evidence="2">SMI1/KNR4 family protein</fullName>
    </submittedName>
</protein>
<dbReference type="InterPro" id="IPR018958">
    <property type="entry name" value="Knr4/Smi1-like_dom"/>
</dbReference>
<dbReference type="EMBL" id="CP159278">
    <property type="protein sequence ID" value="XCN77753.1"/>
    <property type="molecule type" value="Genomic_DNA"/>
</dbReference>
<dbReference type="Gene3D" id="3.40.1580.10">
    <property type="entry name" value="SMI1/KNR4-like"/>
    <property type="match status" value="1"/>
</dbReference>
<name>A0AAU8M8Q0_PSESX</name>
<accession>A0AAU8M8Q0</accession>